<sequence length="182" mass="20573">NFKGQLKELTTNVATKDELKNFKSQLDKLTTYVNKNKVNTVMSKVKEVFKLGNEIKKEAMGIKTQVDLINRRLDDGFGEVSEMIDRSEKIDKDTKQIKSDQKSMSNSISEISEHLTEVNRTRIITNQAIIASLMFTITGLDRCPTGFFGFVPDQCFKILPNKKTSWSGAQAMCREKGLVLAE</sequence>
<protein>
    <recommendedName>
        <fullName evidence="3">C-type lectin domain-containing protein</fullName>
    </recommendedName>
</protein>
<dbReference type="AlphaFoldDB" id="A0AAV2PUS8"/>
<keyword evidence="2" id="KW-1185">Reference proteome</keyword>
<evidence type="ECO:0000313" key="2">
    <source>
        <dbReference type="Proteomes" id="UP001497623"/>
    </source>
</evidence>
<accession>A0AAV2PUS8</accession>
<proteinExistence type="predicted"/>
<evidence type="ECO:0008006" key="3">
    <source>
        <dbReference type="Google" id="ProtNLM"/>
    </source>
</evidence>
<evidence type="ECO:0000313" key="1">
    <source>
        <dbReference type="EMBL" id="CAL4064740.1"/>
    </source>
</evidence>
<comment type="caution">
    <text evidence="1">The sequence shown here is derived from an EMBL/GenBank/DDBJ whole genome shotgun (WGS) entry which is preliminary data.</text>
</comment>
<dbReference type="InterPro" id="IPR016187">
    <property type="entry name" value="CTDL_fold"/>
</dbReference>
<dbReference type="EMBL" id="CAXKWB010001533">
    <property type="protein sequence ID" value="CAL4064740.1"/>
    <property type="molecule type" value="Genomic_DNA"/>
</dbReference>
<dbReference type="InterPro" id="IPR016186">
    <property type="entry name" value="C-type_lectin-like/link_sf"/>
</dbReference>
<dbReference type="Gene3D" id="3.10.100.10">
    <property type="entry name" value="Mannose-Binding Protein A, subunit A"/>
    <property type="match status" value="1"/>
</dbReference>
<dbReference type="SUPFAM" id="SSF56436">
    <property type="entry name" value="C-type lectin-like"/>
    <property type="match status" value="1"/>
</dbReference>
<organism evidence="1 2">
    <name type="scientific">Meganyctiphanes norvegica</name>
    <name type="common">Northern krill</name>
    <name type="synonym">Thysanopoda norvegica</name>
    <dbReference type="NCBI Taxonomy" id="48144"/>
    <lineage>
        <taxon>Eukaryota</taxon>
        <taxon>Metazoa</taxon>
        <taxon>Ecdysozoa</taxon>
        <taxon>Arthropoda</taxon>
        <taxon>Crustacea</taxon>
        <taxon>Multicrustacea</taxon>
        <taxon>Malacostraca</taxon>
        <taxon>Eumalacostraca</taxon>
        <taxon>Eucarida</taxon>
        <taxon>Euphausiacea</taxon>
        <taxon>Euphausiidae</taxon>
        <taxon>Meganyctiphanes</taxon>
    </lineage>
</organism>
<feature type="non-terminal residue" evidence="1">
    <location>
        <position position="182"/>
    </location>
</feature>
<dbReference type="Proteomes" id="UP001497623">
    <property type="component" value="Unassembled WGS sequence"/>
</dbReference>
<reference evidence="1 2" key="1">
    <citation type="submission" date="2024-05" db="EMBL/GenBank/DDBJ databases">
        <authorList>
            <person name="Wallberg A."/>
        </authorList>
    </citation>
    <scope>NUCLEOTIDE SEQUENCE [LARGE SCALE GENOMIC DNA]</scope>
</reference>
<feature type="non-terminal residue" evidence="1">
    <location>
        <position position="1"/>
    </location>
</feature>
<name>A0AAV2PUS8_MEGNR</name>
<gene>
    <name evidence="1" type="ORF">MNOR_LOCUS4216</name>
</gene>